<dbReference type="PANTHER" id="PTHR18359">
    <property type="entry name" value="WD-REPEAT PROTEIN-RELATED"/>
    <property type="match status" value="1"/>
</dbReference>
<comment type="similarity">
    <text evidence="6">Belongs to the WD repeat UTP18 family.</text>
</comment>
<dbReference type="PANTHER" id="PTHR18359:SF0">
    <property type="entry name" value="U3 SMALL NUCLEOLAR RNA-ASSOCIATED PROTEIN 18 HOMOLOG"/>
    <property type="match status" value="1"/>
</dbReference>
<evidence type="ECO:0000313" key="8">
    <source>
        <dbReference type="Proteomes" id="UP000728185"/>
    </source>
</evidence>
<dbReference type="AlphaFoldDB" id="A0A8E0RPI1"/>
<keyword evidence="2" id="KW-0698">rRNA processing</keyword>
<dbReference type="OrthoDB" id="1935146at2759"/>
<dbReference type="InterPro" id="IPR045161">
    <property type="entry name" value="Utp18"/>
</dbReference>
<evidence type="ECO:0000256" key="3">
    <source>
        <dbReference type="ARBA" id="ARBA00022574"/>
    </source>
</evidence>
<evidence type="ECO:0000256" key="4">
    <source>
        <dbReference type="ARBA" id="ARBA00022737"/>
    </source>
</evidence>
<dbReference type="SUPFAM" id="SSF50978">
    <property type="entry name" value="WD40 repeat-like"/>
    <property type="match status" value="1"/>
</dbReference>
<dbReference type="InterPro" id="IPR015943">
    <property type="entry name" value="WD40/YVTN_repeat-like_dom_sf"/>
</dbReference>
<evidence type="ECO:0000256" key="2">
    <source>
        <dbReference type="ARBA" id="ARBA00022552"/>
    </source>
</evidence>
<dbReference type="Pfam" id="PF00400">
    <property type="entry name" value="WD40"/>
    <property type="match status" value="1"/>
</dbReference>
<evidence type="ECO:0000256" key="6">
    <source>
        <dbReference type="ARBA" id="ARBA00025767"/>
    </source>
</evidence>
<protein>
    <submittedName>
        <fullName evidence="7">U3 small nucleolar RNA-associated protein</fullName>
    </submittedName>
</protein>
<keyword evidence="3" id="KW-0853">WD repeat</keyword>
<keyword evidence="4" id="KW-0677">Repeat</keyword>
<proteinExistence type="inferred from homology"/>
<keyword evidence="5" id="KW-0539">Nucleus</keyword>
<gene>
    <name evidence="7" type="ORF">FBUS_04382</name>
</gene>
<accession>A0A8E0RPI1</accession>
<dbReference type="InterPro" id="IPR036322">
    <property type="entry name" value="WD40_repeat_dom_sf"/>
</dbReference>
<sequence length="163" mass="17618">MTSTFVTASGTVFMFDLRSKIHRMIHQWVDEASTGGASIGSSPDGHWIACGSDSGFVNVYSSSNVIQSVHPHPDKSIANLNSRANLITFHPSNEMLCIGSSKQPAAVRLYHIHGRRVFDNFPARVGRLGVASSVAFSPGGRYMCVGQKSGRASLYAIGHYPTY</sequence>
<dbReference type="GO" id="GO:0032040">
    <property type="term" value="C:small-subunit processome"/>
    <property type="evidence" value="ECO:0007669"/>
    <property type="project" value="TreeGrafter"/>
</dbReference>
<evidence type="ECO:0000256" key="5">
    <source>
        <dbReference type="ARBA" id="ARBA00023242"/>
    </source>
</evidence>
<reference evidence="7" key="1">
    <citation type="submission" date="2019-05" db="EMBL/GenBank/DDBJ databases">
        <title>Annotation for the trematode Fasciolopsis buski.</title>
        <authorList>
            <person name="Choi Y.-J."/>
        </authorList>
    </citation>
    <scope>NUCLEOTIDE SEQUENCE</scope>
    <source>
        <strain evidence="7">HT</strain>
        <tissue evidence="7">Whole worm</tissue>
    </source>
</reference>
<name>A0A8E0RPI1_9TREM</name>
<dbReference type="GO" id="GO:0034388">
    <property type="term" value="C:Pwp2p-containing subcomplex of 90S preribosome"/>
    <property type="evidence" value="ECO:0007669"/>
    <property type="project" value="TreeGrafter"/>
</dbReference>
<evidence type="ECO:0000256" key="1">
    <source>
        <dbReference type="ARBA" id="ARBA00004604"/>
    </source>
</evidence>
<comment type="caution">
    <text evidence="7">The sequence shown here is derived from an EMBL/GenBank/DDBJ whole genome shotgun (WGS) entry which is preliminary data.</text>
</comment>
<dbReference type="Gene3D" id="2.130.10.10">
    <property type="entry name" value="YVTN repeat-like/Quinoprotein amine dehydrogenase"/>
    <property type="match status" value="1"/>
</dbReference>
<keyword evidence="8" id="KW-1185">Reference proteome</keyword>
<comment type="subcellular location">
    <subcellularLocation>
        <location evidence="1">Nucleus</location>
        <location evidence="1">Nucleolus</location>
    </subcellularLocation>
</comment>
<evidence type="ECO:0000313" key="7">
    <source>
        <dbReference type="EMBL" id="KAA0184668.1"/>
    </source>
</evidence>
<dbReference type="Proteomes" id="UP000728185">
    <property type="component" value="Unassembled WGS sequence"/>
</dbReference>
<dbReference type="InterPro" id="IPR001680">
    <property type="entry name" value="WD40_rpt"/>
</dbReference>
<dbReference type="GO" id="GO:0006364">
    <property type="term" value="P:rRNA processing"/>
    <property type="evidence" value="ECO:0007669"/>
    <property type="project" value="UniProtKB-KW"/>
</dbReference>
<dbReference type="EMBL" id="LUCM01010982">
    <property type="protein sequence ID" value="KAA0184668.1"/>
    <property type="molecule type" value="Genomic_DNA"/>
</dbReference>
<organism evidence="7 8">
    <name type="scientific">Fasciolopsis buskii</name>
    <dbReference type="NCBI Taxonomy" id="27845"/>
    <lineage>
        <taxon>Eukaryota</taxon>
        <taxon>Metazoa</taxon>
        <taxon>Spiralia</taxon>
        <taxon>Lophotrochozoa</taxon>
        <taxon>Platyhelminthes</taxon>
        <taxon>Trematoda</taxon>
        <taxon>Digenea</taxon>
        <taxon>Plagiorchiida</taxon>
        <taxon>Echinostomata</taxon>
        <taxon>Echinostomatoidea</taxon>
        <taxon>Fasciolidae</taxon>
        <taxon>Fasciolopsis</taxon>
    </lineage>
</organism>